<protein>
    <recommendedName>
        <fullName evidence="4">Calcineurin-like phosphoesterase domain-containing protein</fullName>
    </recommendedName>
</protein>
<feature type="compositionally biased region" description="Basic and acidic residues" evidence="1">
    <location>
        <begin position="127"/>
        <end position="140"/>
    </location>
</feature>
<dbReference type="Proteomes" id="UP000075515">
    <property type="component" value="Unassembled WGS sequence"/>
</dbReference>
<evidence type="ECO:0000313" key="3">
    <source>
        <dbReference type="Proteomes" id="UP000075515"/>
    </source>
</evidence>
<evidence type="ECO:0000313" key="2">
    <source>
        <dbReference type="EMBL" id="KYG01592.1"/>
    </source>
</evidence>
<gene>
    <name evidence="2" type="ORF">BE18_37525</name>
</gene>
<dbReference type="SUPFAM" id="SSF56300">
    <property type="entry name" value="Metallo-dependent phosphatases"/>
    <property type="match status" value="1"/>
</dbReference>
<reference evidence="2 3" key="1">
    <citation type="submission" date="2014-02" db="EMBL/GenBank/DDBJ databases">
        <title>The small core and large imbalanced accessory genome model reveals a collaborative survival strategy of Sorangium cellulosum strains in nature.</title>
        <authorList>
            <person name="Han K."/>
            <person name="Peng R."/>
            <person name="Blom J."/>
            <person name="Li Y.-Z."/>
        </authorList>
    </citation>
    <scope>NUCLEOTIDE SEQUENCE [LARGE SCALE GENOMIC DNA]</scope>
    <source>
        <strain evidence="2 3">So0149</strain>
    </source>
</reference>
<comment type="caution">
    <text evidence="2">The sequence shown here is derived from an EMBL/GenBank/DDBJ whole genome shotgun (WGS) entry which is preliminary data.</text>
</comment>
<feature type="region of interest" description="Disordered" evidence="1">
    <location>
        <begin position="127"/>
        <end position="156"/>
    </location>
</feature>
<evidence type="ECO:0000256" key="1">
    <source>
        <dbReference type="SAM" id="MobiDB-lite"/>
    </source>
</evidence>
<proteinExistence type="predicted"/>
<sequence length="156" mass="16876">MPEGLAPAVLLAPTLLVAYECAIPKPTLDSVWQGVNGAARLVARAHRAKAVVFGHTHNPEGSWEDGVFFGNTGSWSAAFEDIACTKPVFEARPLVWLRSEDGAAPDAPLSGGLLMWKDERFQPWRADARPSVPRKAEVAKRPRPALRPQATAAMRG</sequence>
<dbReference type="EMBL" id="JEMC01000843">
    <property type="protein sequence ID" value="KYG01592.1"/>
    <property type="molecule type" value="Genomic_DNA"/>
</dbReference>
<dbReference type="AlphaFoldDB" id="A0A150TA61"/>
<organism evidence="2 3">
    <name type="scientific">Sorangium cellulosum</name>
    <name type="common">Polyangium cellulosum</name>
    <dbReference type="NCBI Taxonomy" id="56"/>
    <lineage>
        <taxon>Bacteria</taxon>
        <taxon>Pseudomonadati</taxon>
        <taxon>Myxococcota</taxon>
        <taxon>Polyangia</taxon>
        <taxon>Polyangiales</taxon>
        <taxon>Polyangiaceae</taxon>
        <taxon>Sorangium</taxon>
    </lineage>
</organism>
<evidence type="ECO:0008006" key="4">
    <source>
        <dbReference type="Google" id="ProtNLM"/>
    </source>
</evidence>
<name>A0A150TA61_SORCE</name>
<accession>A0A150TA61</accession>
<dbReference type="Gene3D" id="3.60.21.10">
    <property type="match status" value="1"/>
</dbReference>
<dbReference type="InterPro" id="IPR029052">
    <property type="entry name" value="Metallo-depent_PP-like"/>
</dbReference>